<evidence type="ECO:0000313" key="3">
    <source>
        <dbReference type="Proteomes" id="UP001469553"/>
    </source>
</evidence>
<dbReference type="Proteomes" id="UP001469553">
    <property type="component" value="Unassembled WGS sequence"/>
</dbReference>
<feature type="region of interest" description="Disordered" evidence="1">
    <location>
        <begin position="1"/>
        <end position="31"/>
    </location>
</feature>
<comment type="caution">
    <text evidence="2">The sequence shown here is derived from an EMBL/GenBank/DDBJ whole genome shotgun (WGS) entry which is preliminary data.</text>
</comment>
<evidence type="ECO:0000256" key="1">
    <source>
        <dbReference type="SAM" id="MobiDB-lite"/>
    </source>
</evidence>
<dbReference type="EMBL" id="JAHRIP010060010">
    <property type="protein sequence ID" value="MEQ2304726.1"/>
    <property type="molecule type" value="Genomic_DNA"/>
</dbReference>
<proteinExistence type="predicted"/>
<organism evidence="2 3">
    <name type="scientific">Ameca splendens</name>
    <dbReference type="NCBI Taxonomy" id="208324"/>
    <lineage>
        <taxon>Eukaryota</taxon>
        <taxon>Metazoa</taxon>
        <taxon>Chordata</taxon>
        <taxon>Craniata</taxon>
        <taxon>Vertebrata</taxon>
        <taxon>Euteleostomi</taxon>
        <taxon>Actinopterygii</taxon>
        <taxon>Neopterygii</taxon>
        <taxon>Teleostei</taxon>
        <taxon>Neoteleostei</taxon>
        <taxon>Acanthomorphata</taxon>
        <taxon>Ovalentaria</taxon>
        <taxon>Atherinomorphae</taxon>
        <taxon>Cyprinodontiformes</taxon>
        <taxon>Goodeidae</taxon>
        <taxon>Ameca</taxon>
    </lineage>
</organism>
<protein>
    <submittedName>
        <fullName evidence="2">Uncharacterized protein</fullName>
    </submittedName>
</protein>
<gene>
    <name evidence="2" type="ORF">AMECASPLE_030275</name>
</gene>
<keyword evidence="3" id="KW-1185">Reference proteome</keyword>
<accession>A0ABV0ZGT8</accession>
<name>A0ABV0ZGT8_9TELE</name>
<evidence type="ECO:0000313" key="2">
    <source>
        <dbReference type="EMBL" id="MEQ2304726.1"/>
    </source>
</evidence>
<sequence length="100" mass="10949">MASKRPVNSLAEEISADVPKSSPSGPAELHQAAPPLCTGCGFSSAWRQGEGTVSLSKPDKMAPRLALRDERRGEWVKCLHDQCVKTGWKKSTFVYFVLCK</sequence>
<reference evidence="2 3" key="1">
    <citation type="submission" date="2021-06" db="EMBL/GenBank/DDBJ databases">
        <authorList>
            <person name="Palmer J.M."/>
        </authorList>
    </citation>
    <scope>NUCLEOTIDE SEQUENCE [LARGE SCALE GENOMIC DNA]</scope>
    <source>
        <strain evidence="2 3">AS_MEX2019</strain>
        <tissue evidence="2">Muscle</tissue>
    </source>
</reference>